<dbReference type="Proteomes" id="UP000005267">
    <property type="component" value="Chromosome"/>
</dbReference>
<dbReference type="STRING" id="1036672.TKWG_20950"/>
<gene>
    <name evidence="1" type="ordered locus">TKWG_20950</name>
</gene>
<organism evidence="1 2">
    <name type="scientific">Advenella kashmirensis (strain DSM 17095 / LMG 22695 / WT001)</name>
    <name type="common">Tetrathiobacter kashmirensis</name>
    <dbReference type="NCBI Taxonomy" id="1036672"/>
    <lineage>
        <taxon>Bacteria</taxon>
        <taxon>Pseudomonadati</taxon>
        <taxon>Pseudomonadota</taxon>
        <taxon>Betaproteobacteria</taxon>
        <taxon>Burkholderiales</taxon>
        <taxon>Alcaligenaceae</taxon>
    </lineage>
</organism>
<keyword evidence="2" id="KW-1185">Reference proteome</keyword>
<dbReference type="EMBL" id="CP003555">
    <property type="protein sequence ID" value="AFK63907.1"/>
    <property type="molecule type" value="Genomic_DNA"/>
</dbReference>
<proteinExistence type="predicted"/>
<dbReference type="KEGG" id="aka:TKWG_20950"/>
<evidence type="ECO:0000313" key="1">
    <source>
        <dbReference type="EMBL" id="AFK63907.1"/>
    </source>
</evidence>
<dbReference type="HOGENOM" id="CLU_1700507_0_0_4"/>
<name>I3UFW9_ADVKW</name>
<evidence type="ECO:0000313" key="2">
    <source>
        <dbReference type="Proteomes" id="UP000005267"/>
    </source>
</evidence>
<reference evidence="1 2" key="1">
    <citation type="journal article" date="2011" name="J. Bacteriol.">
        <title>Whole-genome shotgun sequencing of the sulfur-oxidizing chemoautotroph Tetrathiobacter kashmirensis.</title>
        <authorList>
            <person name="Ghosh W."/>
            <person name="George A."/>
            <person name="Agarwal A."/>
            <person name="Raj P."/>
            <person name="Alam M."/>
            <person name="Pyne P."/>
            <person name="Das Gupta S.K."/>
        </authorList>
    </citation>
    <scope>NUCLEOTIDE SEQUENCE [LARGE SCALE GENOMIC DNA]</scope>
    <source>
        <strain evidence="1 2">WT001</strain>
    </source>
</reference>
<sequence length="154" mass="18033">MSCLAGWQSQDINTIGAIYSLLLKRVYTSRIEPPLAFEDYKDLFLRFYEQCITEDSALADDLDSFVLSRYTAAHDFTRWFISVFQDDQIPRRYIYEIKNWLKQLYIDGSPAVKLCIETGILEHLFTIEQIKRDFSDWKSDPLLKSAYRAALASH</sequence>
<accession>I3UFW9</accession>
<reference evidence="2" key="2">
    <citation type="journal article" date="2013" name="PLoS ONE">
        <title>Genome implosion elicits host-confinement in Alcaligenaceae: evidence from the comparative genomics of Tetrathiobacter kashmirensis, a pathogen in the making.</title>
        <authorList>
            <person name="Ghosh W."/>
            <person name="Alam M."/>
            <person name="Roy C."/>
            <person name="Pyne P."/>
            <person name="George A."/>
            <person name="Chakraborty R."/>
            <person name="Majumder S."/>
            <person name="Agarwal A."/>
            <person name="Chakraborty S."/>
            <person name="Majumdar S."/>
            <person name="Gupta S.K."/>
        </authorList>
    </citation>
    <scope>NUCLEOTIDE SEQUENCE [LARGE SCALE GENOMIC DNA]</scope>
    <source>
        <strain evidence="2">WT001</strain>
    </source>
</reference>
<protein>
    <submittedName>
        <fullName evidence="1">Uncharacterized protein</fullName>
    </submittedName>
</protein>
<dbReference type="AlphaFoldDB" id="I3UFW9"/>